<comment type="caution">
    <text evidence="6">The sequence shown here is derived from an EMBL/GenBank/DDBJ whole genome shotgun (WGS) entry which is preliminary data.</text>
</comment>
<dbReference type="PANTHER" id="PTHR47506:SF1">
    <property type="entry name" value="HTH-TYPE TRANSCRIPTIONAL REGULATOR YJDC"/>
    <property type="match status" value="1"/>
</dbReference>
<evidence type="ECO:0000256" key="1">
    <source>
        <dbReference type="ARBA" id="ARBA00023015"/>
    </source>
</evidence>
<evidence type="ECO:0000256" key="2">
    <source>
        <dbReference type="ARBA" id="ARBA00023125"/>
    </source>
</evidence>
<dbReference type="InterPro" id="IPR036271">
    <property type="entry name" value="Tet_transcr_reg_TetR-rel_C_sf"/>
</dbReference>
<organism evidence="6 7">
    <name type="scientific">Arthrobacter crusticola</name>
    <dbReference type="NCBI Taxonomy" id="2547960"/>
    <lineage>
        <taxon>Bacteria</taxon>
        <taxon>Bacillati</taxon>
        <taxon>Actinomycetota</taxon>
        <taxon>Actinomycetes</taxon>
        <taxon>Micrococcales</taxon>
        <taxon>Micrococcaceae</taxon>
        <taxon>Arthrobacter</taxon>
    </lineage>
</organism>
<dbReference type="EMBL" id="SMTK01000004">
    <property type="protein sequence ID" value="TDK24515.1"/>
    <property type="molecule type" value="Genomic_DNA"/>
</dbReference>
<dbReference type="AlphaFoldDB" id="A0A4R5TU02"/>
<dbReference type="GO" id="GO:0003677">
    <property type="term" value="F:DNA binding"/>
    <property type="evidence" value="ECO:0007669"/>
    <property type="project" value="UniProtKB-UniRule"/>
</dbReference>
<evidence type="ECO:0000259" key="5">
    <source>
        <dbReference type="PROSITE" id="PS50977"/>
    </source>
</evidence>
<gene>
    <name evidence="6" type="ORF">E2F48_11800</name>
</gene>
<dbReference type="SUPFAM" id="SSF46689">
    <property type="entry name" value="Homeodomain-like"/>
    <property type="match status" value="1"/>
</dbReference>
<dbReference type="PRINTS" id="PR00455">
    <property type="entry name" value="HTHTETR"/>
</dbReference>
<dbReference type="RefSeq" id="WP_133404193.1">
    <property type="nucleotide sequence ID" value="NZ_SMTK01000004.1"/>
</dbReference>
<name>A0A4R5TU02_9MICC</name>
<dbReference type="InterPro" id="IPR001647">
    <property type="entry name" value="HTH_TetR"/>
</dbReference>
<dbReference type="InterPro" id="IPR011075">
    <property type="entry name" value="TetR_C"/>
</dbReference>
<evidence type="ECO:0000256" key="3">
    <source>
        <dbReference type="ARBA" id="ARBA00023163"/>
    </source>
</evidence>
<feature type="DNA-binding region" description="H-T-H motif" evidence="4">
    <location>
        <begin position="31"/>
        <end position="50"/>
    </location>
</feature>
<dbReference type="SUPFAM" id="SSF48498">
    <property type="entry name" value="Tetracyclin repressor-like, C-terminal domain"/>
    <property type="match status" value="1"/>
</dbReference>
<evidence type="ECO:0000256" key="4">
    <source>
        <dbReference type="PROSITE-ProRule" id="PRU00335"/>
    </source>
</evidence>
<dbReference type="PANTHER" id="PTHR47506">
    <property type="entry name" value="TRANSCRIPTIONAL REGULATORY PROTEIN"/>
    <property type="match status" value="1"/>
</dbReference>
<evidence type="ECO:0000313" key="6">
    <source>
        <dbReference type="EMBL" id="TDK24515.1"/>
    </source>
</evidence>
<accession>A0A4R5TU02</accession>
<dbReference type="PROSITE" id="PS50977">
    <property type="entry name" value="HTH_TETR_2"/>
    <property type="match status" value="1"/>
</dbReference>
<dbReference type="Gene3D" id="1.10.357.10">
    <property type="entry name" value="Tetracycline Repressor, domain 2"/>
    <property type="match status" value="1"/>
</dbReference>
<protein>
    <submittedName>
        <fullName evidence="6">TetR/AcrR family transcriptional regulator</fullName>
    </submittedName>
</protein>
<keyword evidence="1" id="KW-0805">Transcription regulation</keyword>
<dbReference type="OrthoDB" id="3196926at2"/>
<evidence type="ECO:0000313" key="7">
    <source>
        <dbReference type="Proteomes" id="UP000295411"/>
    </source>
</evidence>
<dbReference type="Proteomes" id="UP000295411">
    <property type="component" value="Unassembled WGS sequence"/>
</dbReference>
<reference evidence="6 7" key="1">
    <citation type="submission" date="2019-03" db="EMBL/GenBank/DDBJ databases">
        <title>Arthrobacter sp. nov., an bacterium isolated from biocrust in Mu Us Desert.</title>
        <authorList>
            <person name="Lixiong L."/>
        </authorList>
    </citation>
    <scope>NUCLEOTIDE SEQUENCE [LARGE SCALE GENOMIC DNA]</scope>
    <source>
        <strain evidence="6 7">SLN-3</strain>
    </source>
</reference>
<dbReference type="InterPro" id="IPR009057">
    <property type="entry name" value="Homeodomain-like_sf"/>
</dbReference>
<feature type="domain" description="HTH tetR-type" evidence="5">
    <location>
        <begin position="8"/>
        <end position="68"/>
    </location>
</feature>
<keyword evidence="2 4" id="KW-0238">DNA-binding</keyword>
<dbReference type="Pfam" id="PF16925">
    <property type="entry name" value="TetR_C_13"/>
    <property type="match status" value="1"/>
</dbReference>
<dbReference type="Pfam" id="PF00440">
    <property type="entry name" value="TetR_N"/>
    <property type="match status" value="1"/>
</dbReference>
<sequence>MSVSSRTKPPREHLLEVVSGLFYREGINTVGIDRIVRDAGVTRATLYRHYPGKEALVVAYLERADASIRGELERGAARTVSAEHMLEAVLEGIADEATRYHTRGCPFINAAAEFPDAASPVRQVIAGHRTWFKEFLIHCLENAGRANPEETADALVLLRDGVLVGSYLDDASRARLAFLRVARSIAGLR</sequence>
<proteinExistence type="predicted"/>
<keyword evidence="3" id="KW-0804">Transcription</keyword>
<keyword evidence="7" id="KW-1185">Reference proteome</keyword>